<dbReference type="PANTHER" id="PTHR20986:SF22">
    <property type="entry name" value="FMRFAMIDE-RELATED PEPTIDES"/>
    <property type="match status" value="1"/>
</dbReference>
<evidence type="ECO:0008006" key="11">
    <source>
        <dbReference type="Google" id="ProtNLM"/>
    </source>
</evidence>
<reference evidence="10" key="1">
    <citation type="submission" date="2014-03" db="EMBL/GenBank/DDBJ databases">
        <authorList>
            <person name="Aksoy S."/>
            <person name="Warren W."/>
            <person name="Wilson R.K."/>
        </authorList>
    </citation>
    <scope>NUCLEOTIDE SEQUENCE [LARGE SCALE GENOMIC DNA]</scope>
    <source>
        <strain evidence="10">IAEA</strain>
    </source>
</reference>
<evidence type="ECO:0000313" key="9">
    <source>
        <dbReference type="EnsemblMetazoa" id="GBRI025526-PA"/>
    </source>
</evidence>
<name>A0A1A9WMX7_9MUSC</name>
<proteinExistence type="inferred from homology"/>
<evidence type="ECO:0000256" key="3">
    <source>
        <dbReference type="ARBA" id="ARBA00022525"/>
    </source>
</evidence>
<evidence type="ECO:0000256" key="8">
    <source>
        <dbReference type="SAM" id="SignalP"/>
    </source>
</evidence>
<keyword evidence="5" id="KW-0027">Amidation</keyword>
<sequence length="411" mass="48128">MLPLIVYLLALQHLHMSALSKILLSSEYALNNLNEGFDKPLRNADNSITPTTYDPSFQDIIENIPLIQNFPDETALQFPQQISSVNIDYAKNVIVLKFSKKPKKLSLSKEEQEKHKMLQENFMRFGKRAYDYLPSPNDFIRRYYEELPGERYDGTRETMRDLRGDNFMRFGRSNNRCENSDCHRSEDFMRFGRNNGNSVDFMRLGRSSSGEDFMRFGRNPANQDFMRFGRNPANQDFMRFGRNPANQDFMRFGRNPANQDFMRFGRSSSDDDFMSLNNNRDFMRFGRSSSSPDFMRFGRNALDLKMRNGKRSDNFMRFGRSSNSFNENFMRFGKRQTEAKQQQFASNQSELNKKESNETIVERNPGSKPMYDKSEDELKNDDNLMNLELNNNPLIDGNNELNADYVLKVSK</sequence>
<keyword evidence="8" id="KW-0732">Signal</keyword>
<feature type="region of interest" description="Disordered" evidence="7">
    <location>
        <begin position="340"/>
        <end position="377"/>
    </location>
</feature>
<evidence type="ECO:0000313" key="10">
    <source>
        <dbReference type="Proteomes" id="UP000091820"/>
    </source>
</evidence>
<organism evidence="9 10">
    <name type="scientific">Glossina brevipalpis</name>
    <dbReference type="NCBI Taxonomy" id="37001"/>
    <lineage>
        <taxon>Eukaryota</taxon>
        <taxon>Metazoa</taxon>
        <taxon>Ecdysozoa</taxon>
        <taxon>Arthropoda</taxon>
        <taxon>Hexapoda</taxon>
        <taxon>Insecta</taxon>
        <taxon>Pterygota</taxon>
        <taxon>Neoptera</taxon>
        <taxon>Endopterygota</taxon>
        <taxon>Diptera</taxon>
        <taxon>Brachycera</taxon>
        <taxon>Muscomorpha</taxon>
        <taxon>Hippoboscoidea</taxon>
        <taxon>Glossinidae</taxon>
        <taxon>Glossina</taxon>
    </lineage>
</organism>
<feature type="chain" id="PRO_5012430039" description="FMRFamide" evidence="8">
    <location>
        <begin position="21"/>
        <end position="411"/>
    </location>
</feature>
<evidence type="ECO:0000256" key="5">
    <source>
        <dbReference type="ARBA" id="ARBA00022815"/>
    </source>
</evidence>
<comment type="subcellular location">
    <subcellularLocation>
        <location evidence="1">Secreted</location>
    </subcellularLocation>
</comment>
<keyword evidence="3" id="KW-0964">Secreted</keyword>
<accession>A0A1A9WMX7</accession>
<keyword evidence="6" id="KW-0527">Neuropeptide</keyword>
<dbReference type="Proteomes" id="UP000091820">
    <property type="component" value="Unassembled WGS sequence"/>
</dbReference>
<evidence type="ECO:0000256" key="7">
    <source>
        <dbReference type="SAM" id="MobiDB-lite"/>
    </source>
</evidence>
<evidence type="ECO:0000256" key="4">
    <source>
        <dbReference type="ARBA" id="ARBA00022737"/>
    </source>
</evidence>
<dbReference type="PANTHER" id="PTHR20986">
    <property type="entry name" value="FMRFAMIDE-RELATED PEPTIDES"/>
    <property type="match status" value="1"/>
</dbReference>
<dbReference type="EnsemblMetazoa" id="GBRI025526-RA">
    <property type="protein sequence ID" value="GBRI025526-PA"/>
    <property type="gene ID" value="GBRI025526"/>
</dbReference>
<feature type="compositionally biased region" description="Polar residues" evidence="7">
    <location>
        <begin position="340"/>
        <end position="350"/>
    </location>
</feature>
<protein>
    <recommendedName>
        <fullName evidence="11">FMRFamide</fullName>
    </recommendedName>
</protein>
<dbReference type="AlphaFoldDB" id="A0A1A9WMX7"/>
<feature type="signal peptide" evidence="8">
    <location>
        <begin position="1"/>
        <end position="20"/>
    </location>
</feature>
<dbReference type="GO" id="GO:0007218">
    <property type="term" value="P:neuropeptide signaling pathway"/>
    <property type="evidence" value="ECO:0007669"/>
    <property type="project" value="UniProtKB-KW"/>
</dbReference>
<keyword evidence="10" id="KW-1185">Reference proteome</keyword>
<dbReference type="VEuPathDB" id="VectorBase:GBRI025526"/>
<evidence type="ECO:0000256" key="6">
    <source>
        <dbReference type="ARBA" id="ARBA00023320"/>
    </source>
</evidence>
<dbReference type="STRING" id="37001.A0A1A9WMX7"/>
<keyword evidence="4" id="KW-0677">Repeat</keyword>
<dbReference type="SMART" id="SM00029">
    <property type="entry name" value="GASTRIN"/>
    <property type="match status" value="9"/>
</dbReference>
<reference evidence="9" key="2">
    <citation type="submission" date="2020-05" db="UniProtKB">
        <authorList>
            <consortium name="EnsemblMetazoa"/>
        </authorList>
    </citation>
    <scope>IDENTIFICATION</scope>
    <source>
        <strain evidence="9">IAEA</strain>
    </source>
</reference>
<dbReference type="GO" id="GO:0005576">
    <property type="term" value="C:extracellular region"/>
    <property type="evidence" value="ECO:0007669"/>
    <property type="project" value="UniProtKB-SubCell"/>
</dbReference>
<evidence type="ECO:0000256" key="1">
    <source>
        <dbReference type="ARBA" id="ARBA00004613"/>
    </source>
</evidence>
<comment type="similarity">
    <text evidence="2">Belongs to the FARP (FMRFamide related peptide) family.</text>
</comment>
<feature type="compositionally biased region" description="Basic and acidic residues" evidence="7">
    <location>
        <begin position="351"/>
        <end position="361"/>
    </location>
</feature>
<dbReference type="InterPro" id="IPR051041">
    <property type="entry name" value="FMRFamide-related_np"/>
</dbReference>
<dbReference type="Pfam" id="PF01581">
    <property type="entry name" value="FARP"/>
    <property type="match status" value="11"/>
</dbReference>
<dbReference type="InterPro" id="IPR002544">
    <property type="entry name" value="FMRFamid-related_peptide-like"/>
</dbReference>
<evidence type="ECO:0000256" key="2">
    <source>
        <dbReference type="ARBA" id="ARBA00006356"/>
    </source>
</evidence>